<evidence type="ECO:0000256" key="10">
    <source>
        <dbReference type="ARBA" id="ARBA00023157"/>
    </source>
</evidence>
<dbReference type="GO" id="GO:0005743">
    <property type="term" value="C:mitochondrial inner membrane"/>
    <property type="evidence" value="ECO:0007669"/>
    <property type="project" value="UniProtKB-SubCell"/>
</dbReference>
<protein>
    <recommendedName>
        <fullName evidence="12">Mitochondrial import inner membrane translocase subunit</fullName>
    </recommendedName>
</protein>
<evidence type="ECO:0000256" key="6">
    <source>
        <dbReference type="ARBA" id="ARBA00022833"/>
    </source>
</evidence>
<gene>
    <name evidence="15" type="ORF">BCR34DRAFT_597202</name>
</gene>
<organism evidence="15 16">
    <name type="scientific">Clohesyomyces aquaticus</name>
    <dbReference type="NCBI Taxonomy" id="1231657"/>
    <lineage>
        <taxon>Eukaryota</taxon>
        <taxon>Fungi</taxon>
        <taxon>Dikarya</taxon>
        <taxon>Ascomycota</taxon>
        <taxon>Pezizomycotina</taxon>
        <taxon>Dothideomycetes</taxon>
        <taxon>Pleosporomycetidae</taxon>
        <taxon>Pleosporales</taxon>
        <taxon>Lindgomycetaceae</taxon>
        <taxon>Clohesyomyces</taxon>
    </lineage>
</organism>
<keyword evidence="4" id="KW-0479">Metal-binding</keyword>
<evidence type="ECO:0000256" key="9">
    <source>
        <dbReference type="ARBA" id="ARBA00023128"/>
    </source>
</evidence>
<comment type="caution">
    <text evidence="15">The sequence shown here is derived from an EMBL/GenBank/DDBJ whole genome shotgun (WGS) entry which is preliminary data.</text>
</comment>
<dbReference type="GO" id="GO:0046872">
    <property type="term" value="F:metal ion binding"/>
    <property type="evidence" value="ECO:0007669"/>
    <property type="project" value="UniProtKB-KW"/>
</dbReference>
<dbReference type="InterPro" id="IPR004217">
    <property type="entry name" value="Tim10-like"/>
</dbReference>
<dbReference type="AlphaFoldDB" id="A0A1Y2A3M8"/>
<dbReference type="OrthoDB" id="1551503at2759"/>
<evidence type="ECO:0000256" key="4">
    <source>
        <dbReference type="ARBA" id="ARBA00022723"/>
    </source>
</evidence>
<dbReference type="InterPro" id="IPR050673">
    <property type="entry name" value="Mito_inner_translocase_sub"/>
</dbReference>
<keyword evidence="11 12" id="KW-0143">Chaperone</keyword>
<evidence type="ECO:0000256" key="13">
    <source>
        <dbReference type="SAM" id="MobiDB-lite"/>
    </source>
</evidence>
<evidence type="ECO:0000256" key="3">
    <source>
        <dbReference type="ARBA" id="ARBA00022448"/>
    </source>
</evidence>
<keyword evidence="7 12" id="KW-0653">Protein transport</keyword>
<keyword evidence="6" id="KW-0862">Zinc</keyword>
<dbReference type="Pfam" id="PF02953">
    <property type="entry name" value="zf-Tim10_DDP"/>
    <property type="match status" value="1"/>
</dbReference>
<dbReference type="PANTHER" id="PTHR13172">
    <property type="entry name" value="MITOCHONDRIAL IMPORT INNER MEMBRANE TRANSLOCASE SUBUNIT TIM9B"/>
    <property type="match status" value="1"/>
</dbReference>
<comment type="function">
    <text evidence="12">Mitochondrial intermembrane chaperone that participates in the import and insertion of some multi-pass transmembrane proteins into the mitochondrial inner membrane. Also required for the transfer of beta-barrel precursors from the TOM complex to the sorting and assembly machinery (SAM complex) of the outer membrane. Acts as a chaperone-like protein that protects the hydrophobic precursors from aggregation and guide them through the mitochondrial intermembrane space.</text>
</comment>
<keyword evidence="16" id="KW-1185">Reference proteome</keyword>
<evidence type="ECO:0000256" key="7">
    <source>
        <dbReference type="ARBA" id="ARBA00022927"/>
    </source>
</evidence>
<dbReference type="EMBL" id="MCFA01000014">
    <property type="protein sequence ID" value="ORY17116.1"/>
    <property type="molecule type" value="Genomic_DNA"/>
</dbReference>
<evidence type="ECO:0000256" key="5">
    <source>
        <dbReference type="ARBA" id="ARBA00022792"/>
    </source>
</evidence>
<evidence type="ECO:0000256" key="12">
    <source>
        <dbReference type="RuleBase" id="RU367043"/>
    </source>
</evidence>
<dbReference type="GO" id="GO:0015031">
    <property type="term" value="P:protein transport"/>
    <property type="evidence" value="ECO:0007669"/>
    <property type="project" value="UniProtKB-KW"/>
</dbReference>
<sequence length="128" mass="14440">MAERTSREQRDEAAAGGRHKDAATSKAGQRVAGLEVWLRTTLTTAEQRELESRMQKKQMKEFMNMYSNLVQRCFDDCINGFESKSLTSREEGCVMRCVDKQMKGSQRLGDRFQEQNAAMAQAGGLPGR</sequence>
<reference evidence="15 16" key="1">
    <citation type="submission" date="2016-07" db="EMBL/GenBank/DDBJ databases">
        <title>Pervasive Adenine N6-methylation of Active Genes in Fungi.</title>
        <authorList>
            <consortium name="DOE Joint Genome Institute"/>
            <person name="Mondo S.J."/>
            <person name="Dannebaum R.O."/>
            <person name="Kuo R.C."/>
            <person name="Labutti K."/>
            <person name="Haridas S."/>
            <person name="Kuo A."/>
            <person name="Salamov A."/>
            <person name="Ahrendt S.R."/>
            <person name="Lipzen A."/>
            <person name="Sullivan W."/>
            <person name="Andreopoulos W.B."/>
            <person name="Clum A."/>
            <person name="Lindquist E."/>
            <person name="Daum C."/>
            <person name="Ramamoorthy G.K."/>
            <person name="Gryganskyi A."/>
            <person name="Culley D."/>
            <person name="Magnuson J.K."/>
            <person name="James T.Y."/>
            <person name="O'Malley M.A."/>
            <person name="Stajich J.E."/>
            <person name="Spatafora J.W."/>
            <person name="Visel A."/>
            <person name="Grigoriev I.V."/>
        </authorList>
    </citation>
    <scope>NUCLEOTIDE SEQUENCE [LARGE SCALE GENOMIC DNA]</scope>
    <source>
        <strain evidence="15 16">CBS 115471</strain>
    </source>
</reference>
<dbReference type="Proteomes" id="UP000193144">
    <property type="component" value="Unassembled WGS sequence"/>
</dbReference>
<proteinExistence type="inferred from homology"/>
<evidence type="ECO:0000313" key="15">
    <source>
        <dbReference type="EMBL" id="ORY17116.1"/>
    </source>
</evidence>
<name>A0A1Y2A3M8_9PLEO</name>
<evidence type="ECO:0000256" key="8">
    <source>
        <dbReference type="ARBA" id="ARBA00023010"/>
    </source>
</evidence>
<keyword evidence="3 12" id="KW-0813">Transport</keyword>
<dbReference type="SUPFAM" id="SSF144122">
    <property type="entry name" value="Tim10-like"/>
    <property type="match status" value="1"/>
</dbReference>
<comment type="subcellular location">
    <subcellularLocation>
        <location evidence="1 12">Mitochondrion inner membrane</location>
        <topology evidence="1 12">Peripheral membrane protein</topology>
        <orientation evidence="1 12">Intermembrane side</orientation>
    </subcellularLocation>
</comment>
<keyword evidence="8 12" id="KW-0811">Translocation</keyword>
<evidence type="ECO:0000256" key="2">
    <source>
        <dbReference type="ARBA" id="ARBA00006720"/>
    </source>
</evidence>
<keyword evidence="9 12" id="KW-0496">Mitochondrion</keyword>
<evidence type="ECO:0000256" key="11">
    <source>
        <dbReference type="ARBA" id="ARBA00023186"/>
    </source>
</evidence>
<keyword evidence="5 12" id="KW-0472">Membrane</keyword>
<comment type="domain">
    <text evidence="12">The twin CX3C motif contains 4 conserved Cys residues that form 2 disulfide bonds in the mitochondrial intermembrane space.</text>
</comment>
<dbReference type="Gene3D" id="1.10.287.810">
    <property type="entry name" value="Mitochondrial import inner membrane translocase subunit tim13 like domains"/>
    <property type="match status" value="1"/>
</dbReference>
<feature type="compositionally biased region" description="Basic and acidic residues" evidence="13">
    <location>
        <begin position="1"/>
        <end position="23"/>
    </location>
</feature>
<keyword evidence="10 12" id="KW-1015">Disulfide bond</keyword>
<evidence type="ECO:0000259" key="14">
    <source>
        <dbReference type="Pfam" id="PF02953"/>
    </source>
</evidence>
<comment type="subunit">
    <text evidence="12">Heterohexamer.</text>
</comment>
<dbReference type="STRING" id="1231657.A0A1Y2A3M8"/>
<comment type="similarity">
    <text evidence="2 12">Belongs to the small Tim family.</text>
</comment>
<feature type="domain" description="Tim10-like" evidence="14">
    <location>
        <begin position="53"/>
        <end position="114"/>
    </location>
</feature>
<evidence type="ECO:0000256" key="1">
    <source>
        <dbReference type="ARBA" id="ARBA00004137"/>
    </source>
</evidence>
<feature type="region of interest" description="Disordered" evidence="13">
    <location>
        <begin position="1"/>
        <end position="30"/>
    </location>
</feature>
<accession>A0A1Y2A3M8</accession>
<dbReference type="InterPro" id="IPR035427">
    <property type="entry name" value="Tim10-like_dom_sf"/>
</dbReference>
<keyword evidence="5 12" id="KW-0999">Mitochondrion inner membrane</keyword>
<evidence type="ECO:0000313" key="16">
    <source>
        <dbReference type="Proteomes" id="UP000193144"/>
    </source>
</evidence>